<name>A0A414D5K4_MEDGN</name>
<dbReference type="GO" id="GO:0016887">
    <property type="term" value="F:ATP hydrolysis activity"/>
    <property type="evidence" value="ECO:0007669"/>
    <property type="project" value="InterPro"/>
</dbReference>
<evidence type="ECO:0000313" key="2">
    <source>
        <dbReference type="EMBL" id="RHD04639.1"/>
    </source>
</evidence>
<keyword evidence="2" id="KW-0547">Nucleotide-binding</keyword>
<dbReference type="Gene3D" id="3.40.50.300">
    <property type="entry name" value="P-loop containing nucleotide triphosphate hydrolases"/>
    <property type="match status" value="1"/>
</dbReference>
<keyword evidence="2" id="KW-0067">ATP-binding</keyword>
<comment type="caution">
    <text evidence="2">The sequence shown here is derived from an EMBL/GenBank/DDBJ whole genome shotgun (WGS) entry which is preliminary data.</text>
</comment>
<evidence type="ECO:0000259" key="1">
    <source>
        <dbReference type="Pfam" id="PF13304"/>
    </source>
</evidence>
<evidence type="ECO:0000313" key="3">
    <source>
        <dbReference type="Proteomes" id="UP000284472"/>
    </source>
</evidence>
<gene>
    <name evidence="2" type="ORF">DW812_11850</name>
</gene>
<dbReference type="InterPro" id="IPR051396">
    <property type="entry name" value="Bact_Antivir_Def_Nuclease"/>
</dbReference>
<dbReference type="PANTHER" id="PTHR43581:SF4">
    <property type="entry name" value="ATP_GTP PHOSPHATASE"/>
    <property type="match status" value="1"/>
</dbReference>
<reference evidence="2 3" key="1">
    <citation type="submission" date="2018-08" db="EMBL/GenBank/DDBJ databases">
        <title>A genome reference for cultivated species of the human gut microbiota.</title>
        <authorList>
            <person name="Zou Y."/>
            <person name="Xue W."/>
            <person name="Luo G."/>
        </authorList>
    </citation>
    <scope>NUCLEOTIDE SEQUENCE [LARGE SCALE GENOMIC DNA]</scope>
    <source>
        <strain evidence="2 3">AM32-6</strain>
    </source>
</reference>
<proteinExistence type="predicted"/>
<dbReference type="Pfam" id="PF13304">
    <property type="entry name" value="AAA_21"/>
    <property type="match status" value="1"/>
</dbReference>
<organism evidence="2 3">
    <name type="scientific">Mediterraneibacter gnavus</name>
    <name type="common">Ruminococcus gnavus</name>
    <dbReference type="NCBI Taxonomy" id="33038"/>
    <lineage>
        <taxon>Bacteria</taxon>
        <taxon>Bacillati</taxon>
        <taxon>Bacillota</taxon>
        <taxon>Clostridia</taxon>
        <taxon>Lachnospirales</taxon>
        <taxon>Lachnospiraceae</taxon>
        <taxon>Mediterraneibacter</taxon>
    </lineage>
</organism>
<dbReference type="EMBL" id="QSIR01000018">
    <property type="protein sequence ID" value="RHD04639.1"/>
    <property type="molecule type" value="Genomic_DNA"/>
</dbReference>
<dbReference type="PANTHER" id="PTHR43581">
    <property type="entry name" value="ATP/GTP PHOSPHATASE"/>
    <property type="match status" value="1"/>
</dbReference>
<protein>
    <submittedName>
        <fullName evidence="2">ATP-binding protein</fullName>
    </submittedName>
</protein>
<feature type="domain" description="ATPase AAA-type core" evidence="1">
    <location>
        <begin position="364"/>
        <end position="433"/>
    </location>
</feature>
<dbReference type="AlphaFoldDB" id="A0A414D5K4"/>
<sequence>MVLWSMEIMQFKVVDSVWSGEINTIYLVNNNWDDWFTYETVFDVVYFDSDGNRKSIGAVKIGQKNQKGRRPVLPAKFGKIGDEFFSLGTSESYYEELKNQPFREEYLKNLNDIAFNLELFSKVIKYDVTSVSLMRDITSSTVKGQFHRMAHGGAKLTDYNFKYILPEKDFIDDTNLEMKFDVEIETMPPTNIHVVIGKNGVGKTTILKRMLYALEIDEEKMEYGKVEGWSCDFSNIVFVSFSAFDKAVDFSEYSGKLPIPYTFVGLVGKDSIKGGKQLAEDFFDSLYKIIKGSKNKLWKDTVDILESDNTFTELHIKDWSEVDTSKSVLNAIKNDNPKTEGETVPQYRVRIERECYRNEIIPKFMMLSSGHKVILLTIAKLVELVEEKTLVLLDEPEEHLHPPLVSAFIRALSNLLIYRNGVGIIATHSPVIVQEVPKKCVWILRRSGKYLKIERPKIETFGENLGELTSEIFGYEVTNSGFHKMLQTVAEKKKTYKGAVRFFHGELGIEARAILKSYMYEKEHTKEEEDD</sequence>
<dbReference type="GO" id="GO:0005524">
    <property type="term" value="F:ATP binding"/>
    <property type="evidence" value="ECO:0007669"/>
    <property type="project" value="UniProtKB-KW"/>
</dbReference>
<dbReference type="InterPro" id="IPR003959">
    <property type="entry name" value="ATPase_AAA_core"/>
</dbReference>
<dbReference type="SUPFAM" id="SSF52540">
    <property type="entry name" value="P-loop containing nucleoside triphosphate hydrolases"/>
    <property type="match status" value="1"/>
</dbReference>
<dbReference type="CDD" id="cd00267">
    <property type="entry name" value="ABC_ATPase"/>
    <property type="match status" value="1"/>
</dbReference>
<accession>A0A414D5K4</accession>
<dbReference type="Proteomes" id="UP000284472">
    <property type="component" value="Unassembled WGS sequence"/>
</dbReference>
<dbReference type="InterPro" id="IPR027417">
    <property type="entry name" value="P-loop_NTPase"/>
</dbReference>